<protein>
    <submittedName>
        <fullName evidence="1">Uncharacterized protein</fullName>
    </submittedName>
</protein>
<dbReference type="AlphaFoldDB" id="A0A450SLN6"/>
<dbReference type="EMBL" id="CAADFL010000141">
    <property type="protein sequence ID" value="VFK10481.1"/>
    <property type="molecule type" value="Genomic_DNA"/>
</dbReference>
<dbReference type="EMBL" id="CAADEZ010000133">
    <property type="protein sequence ID" value="VFJ54566.1"/>
    <property type="molecule type" value="Genomic_DNA"/>
</dbReference>
<reference evidence="1" key="1">
    <citation type="submission" date="2019-02" db="EMBL/GenBank/DDBJ databases">
        <authorList>
            <person name="Gruber-Vodicka R. H."/>
            <person name="Seah K. B. B."/>
        </authorList>
    </citation>
    <scope>NUCLEOTIDE SEQUENCE</scope>
    <source>
        <strain evidence="1">BECK_BZ163</strain>
        <strain evidence="3">BECK_BZ164</strain>
        <strain evidence="2">BECK_BZ165</strain>
    </source>
</reference>
<evidence type="ECO:0000313" key="2">
    <source>
        <dbReference type="EMBL" id="VFJ56140.1"/>
    </source>
</evidence>
<dbReference type="InterPro" id="IPR012337">
    <property type="entry name" value="RNaseH-like_sf"/>
</dbReference>
<proteinExistence type="predicted"/>
<dbReference type="SUPFAM" id="SSF53098">
    <property type="entry name" value="Ribonuclease H-like"/>
    <property type="match status" value="1"/>
</dbReference>
<gene>
    <name evidence="1" type="ORF">BECKFM1743A_GA0114220_1013310</name>
    <name evidence="3" type="ORF">BECKFM1743B_GA0114221_1014110</name>
    <name evidence="2" type="ORF">BECKFM1743C_GA0114222_101708</name>
</gene>
<name>A0A450SLN6_9GAMM</name>
<sequence length="392" mass="45116">MPVMFTVQSTIRQIPEGTTANNQEMNKRVIKALQESGIDCLPNERFSLDVELFPENREHSSVPATALFERPELKEGKRRVEDPGDSFFRYFLDGSQRSWRAIEANIKGHYLPFCAGQVGVAVIERDDDGRFSPVRELTTVRNVLAVPDLIGKDEIPDIARKINAELAESQHFTIVRYKYTSKEDKDPGDLGRAMIIDEMQREELRTIRRMIQKNLIGDRAMLAKDGGLQYRKDKLDKELNPSKDDIVQLRNVIGLAKTFKPELTLGKGRGRQSLGNLTKSLQWKERTTVIRPPDNRDAAYGWWYLRLRPTDRMYSPLQGIVKIEVFATGEEKDDGIRQERADTLSSYVLAERNVTPYKADARWATHVYPIYLTETYLRSSFLSHTRFKSLIF</sequence>
<organism evidence="1">
    <name type="scientific">Candidatus Kentrum sp. FM</name>
    <dbReference type="NCBI Taxonomy" id="2126340"/>
    <lineage>
        <taxon>Bacteria</taxon>
        <taxon>Pseudomonadati</taxon>
        <taxon>Pseudomonadota</taxon>
        <taxon>Gammaproteobacteria</taxon>
        <taxon>Candidatus Kentrum</taxon>
    </lineage>
</organism>
<evidence type="ECO:0000313" key="1">
    <source>
        <dbReference type="EMBL" id="VFJ54566.1"/>
    </source>
</evidence>
<evidence type="ECO:0000313" key="3">
    <source>
        <dbReference type="EMBL" id="VFK10481.1"/>
    </source>
</evidence>
<accession>A0A450SLN6</accession>
<dbReference type="EMBL" id="CAADFA010000170">
    <property type="protein sequence ID" value="VFJ56140.1"/>
    <property type="molecule type" value="Genomic_DNA"/>
</dbReference>